<dbReference type="RefSeq" id="WP_188983708.1">
    <property type="nucleotide sequence ID" value="NZ_BMPO01000005.1"/>
</dbReference>
<dbReference type="Proteomes" id="UP000635983">
    <property type="component" value="Unassembled WGS sequence"/>
</dbReference>
<evidence type="ECO:0000313" key="2">
    <source>
        <dbReference type="EMBL" id="GGJ99370.1"/>
    </source>
</evidence>
<proteinExistence type="predicted"/>
<protein>
    <recommendedName>
        <fullName evidence="4">Poly(Hydroxyalkanoate) granule-associated protein</fullName>
    </recommendedName>
</protein>
<dbReference type="NCBIfam" id="TIGR01837">
    <property type="entry name" value="PHA_granule_1"/>
    <property type="match status" value="1"/>
</dbReference>
<reference evidence="2" key="2">
    <citation type="submission" date="2020-09" db="EMBL/GenBank/DDBJ databases">
        <authorList>
            <person name="Sun Q."/>
            <person name="Ohkuma M."/>
        </authorList>
    </citation>
    <scope>NUCLEOTIDE SEQUENCE</scope>
    <source>
        <strain evidence="2">JCM 30078</strain>
    </source>
</reference>
<comment type="caution">
    <text evidence="2">The sequence shown here is derived from an EMBL/GenBank/DDBJ whole genome shotgun (WGS) entry which is preliminary data.</text>
</comment>
<dbReference type="EMBL" id="BMPO01000005">
    <property type="protein sequence ID" value="GGJ99370.1"/>
    <property type="molecule type" value="Genomic_DNA"/>
</dbReference>
<evidence type="ECO:0000313" key="3">
    <source>
        <dbReference type="Proteomes" id="UP000635983"/>
    </source>
</evidence>
<dbReference type="Pfam" id="PF05597">
    <property type="entry name" value="Phasin"/>
    <property type="match status" value="1"/>
</dbReference>
<feature type="region of interest" description="Disordered" evidence="1">
    <location>
        <begin position="46"/>
        <end position="83"/>
    </location>
</feature>
<dbReference type="PANTHER" id="PTHR38664:SF1">
    <property type="entry name" value="SLR0058 PROTEIN"/>
    <property type="match status" value="1"/>
</dbReference>
<name>A0A917PYM4_9PSED</name>
<evidence type="ECO:0000256" key="1">
    <source>
        <dbReference type="SAM" id="MobiDB-lite"/>
    </source>
</evidence>
<evidence type="ECO:0008006" key="4">
    <source>
        <dbReference type="Google" id="ProtNLM"/>
    </source>
</evidence>
<organism evidence="2 3">
    <name type="scientific">Pseudomonas matsuisoli</name>
    <dbReference type="NCBI Taxonomy" id="1515666"/>
    <lineage>
        <taxon>Bacteria</taxon>
        <taxon>Pseudomonadati</taxon>
        <taxon>Pseudomonadota</taxon>
        <taxon>Gammaproteobacteria</taxon>
        <taxon>Pseudomonadales</taxon>
        <taxon>Pseudomonadaceae</taxon>
        <taxon>Pseudomonas</taxon>
    </lineage>
</organism>
<gene>
    <name evidence="2" type="ORF">GCM10009304_26500</name>
</gene>
<dbReference type="InterPro" id="IPR008769">
    <property type="entry name" value="PhaF_PhaI"/>
</dbReference>
<dbReference type="PANTHER" id="PTHR38664">
    <property type="entry name" value="SLR0058 PROTEIN"/>
    <property type="match status" value="1"/>
</dbReference>
<accession>A0A917PYM4</accession>
<keyword evidence="3" id="KW-1185">Reference proteome</keyword>
<feature type="compositionally biased region" description="Basic and acidic residues" evidence="1">
    <location>
        <begin position="74"/>
        <end position="83"/>
    </location>
</feature>
<reference evidence="2" key="1">
    <citation type="journal article" date="2014" name="Int. J. Syst. Evol. Microbiol.">
        <title>Complete genome sequence of Corynebacterium casei LMG S-19264T (=DSM 44701T), isolated from a smear-ripened cheese.</title>
        <authorList>
            <consortium name="US DOE Joint Genome Institute (JGI-PGF)"/>
            <person name="Walter F."/>
            <person name="Albersmeier A."/>
            <person name="Kalinowski J."/>
            <person name="Ruckert C."/>
        </authorList>
    </citation>
    <scope>NUCLEOTIDE SEQUENCE</scope>
    <source>
        <strain evidence="2">JCM 30078</strain>
    </source>
</reference>
<feature type="compositionally biased region" description="Low complexity" evidence="1">
    <location>
        <begin position="56"/>
        <end position="73"/>
    </location>
</feature>
<dbReference type="AlphaFoldDB" id="A0A917PYM4"/>
<sequence length="169" mass="18631">MSERNETGRDGGWMGELERYSRQIRLAGLGAYSRFSKDGAKLFDSLVQDGEEAEQARQQGRQAEGQGGEAASAHARDRFERARERAAGKWSELEEIFDRRLGSTLDRLGVPTRSEIQGLKDRIDALNARIDKLEGVPTGAEPHIVDPSAPDASVTTSETIILPDENPPR</sequence>